<dbReference type="SUPFAM" id="SSF54523">
    <property type="entry name" value="Pili subunits"/>
    <property type="match status" value="1"/>
</dbReference>
<accession>A0AAJ2H3G3</accession>
<comment type="caution">
    <text evidence="1">The sequence shown here is derived from an EMBL/GenBank/DDBJ whole genome shotgun (WGS) entry which is preliminary data.</text>
</comment>
<feature type="non-terminal residue" evidence="1">
    <location>
        <position position="1"/>
    </location>
</feature>
<proteinExistence type="predicted"/>
<sequence length="119" mass="13144">AIALPSYQTYTRKAAEAKIKQEILKVAEQLERHKSRNFSYKNFVVSGTDLPVGYTLNLKDGTDTTKTLSTGVGQKWVIKATTTDAKNYNFLLNSIGLKCKNKAESVVTYTSCGSGAEEW</sequence>
<dbReference type="RefSeq" id="WP_310866344.1">
    <property type="nucleotide sequence ID" value="NZ_JAVLSF010000608.1"/>
</dbReference>
<organism evidence="1 2">
    <name type="scientific">Rhizobium hidalgonense</name>
    <dbReference type="NCBI Taxonomy" id="1538159"/>
    <lineage>
        <taxon>Bacteria</taxon>
        <taxon>Pseudomonadati</taxon>
        <taxon>Pseudomonadota</taxon>
        <taxon>Alphaproteobacteria</taxon>
        <taxon>Hyphomicrobiales</taxon>
        <taxon>Rhizobiaceae</taxon>
        <taxon>Rhizobium/Agrobacterium group</taxon>
        <taxon>Rhizobium</taxon>
    </lineage>
</organism>
<dbReference type="Pfam" id="PF16732">
    <property type="entry name" value="ComP_DUS"/>
    <property type="match status" value="1"/>
</dbReference>
<name>A0AAJ2H3G3_9HYPH</name>
<dbReference type="GO" id="GO:0043683">
    <property type="term" value="P:type IV pilus assembly"/>
    <property type="evidence" value="ECO:0007669"/>
    <property type="project" value="InterPro"/>
</dbReference>
<dbReference type="AlphaFoldDB" id="A0AAJ2H3G3"/>
<dbReference type="InterPro" id="IPR045584">
    <property type="entry name" value="Pilin-like"/>
</dbReference>
<evidence type="ECO:0000313" key="1">
    <source>
        <dbReference type="EMBL" id="MDR9778239.1"/>
    </source>
</evidence>
<dbReference type="InterPro" id="IPR031982">
    <property type="entry name" value="PilE-like"/>
</dbReference>
<evidence type="ECO:0000313" key="2">
    <source>
        <dbReference type="Proteomes" id="UP001268610"/>
    </source>
</evidence>
<dbReference type="EMBL" id="JAVLSF010000608">
    <property type="protein sequence ID" value="MDR9778239.1"/>
    <property type="molecule type" value="Genomic_DNA"/>
</dbReference>
<dbReference type="Proteomes" id="UP001268610">
    <property type="component" value="Unassembled WGS sequence"/>
</dbReference>
<dbReference type="Gene3D" id="3.30.700.10">
    <property type="entry name" value="Glycoprotein, Type 4 Pilin"/>
    <property type="match status" value="1"/>
</dbReference>
<reference evidence="1" key="1">
    <citation type="submission" date="2023-04" db="EMBL/GenBank/DDBJ databases">
        <title>Genomic characterization of faba bean (Vicia faba) microsymbionts in Mexican soils.</title>
        <authorList>
            <person name="Rivera Orduna F.N."/>
            <person name="Guevara-Luna J."/>
            <person name="Yan J."/>
            <person name="Arroyo-Herrera I."/>
            <person name="Li Y."/>
            <person name="Vasquez-Murrieta M.S."/>
            <person name="Wang E.T."/>
        </authorList>
    </citation>
    <scope>NUCLEOTIDE SEQUENCE</scope>
    <source>
        <strain evidence="1">CH26</strain>
    </source>
</reference>
<gene>
    <name evidence="1" type="ORF">RJJ65_37510</name>
</gene>
<protein>
    <submittedName>
        <fullName evidence="1">Type IV pilin protein</fullName>
    </submittedName>
</protein>